<evidence type="ECO:0000313" key="5">
    <source>
        <dbReference type="EMBL" id="CAB4815815.1"/>
    </source>
</evidence>
<evidence type="ECO:0000313" key="6">
    <source>
        <dbReference type="EMBL" id="CAB4869881.1"/>
    </source>
</evidence>
<dbReference type="InterPro" id="IPR027417">
    <property type="entry name" value="P-loop_NTPase"/>
</dbReference>
<dbReference type="SUPFAM" id="SSF57774">
    <property type="entry name" value="Microbial and mitochondrial ADK, insert 'zinc finger' domain"/>
    <property type="match status" value="1"/>
</dbReference>
<sequence length="222" mass="24195">MAAGVRLVVLGKQGAGKGTQCVRLSHRYAVPHISTGDMLRAAVRAKTVLGLKVADLMDEGELIPDELIMGIVADRLSERDAHARGFLLDGFPRSISQGEMLEETLDGRGLDCVIDLEVPTELVMNRLVSRRVCVDCGSIYSLSEPPTQGWVCDHCGGEVIQRPDDTADAILVRLQAYETETRPLINFYSERGLLETIDGSKDPDSVFALTVDAIKQRKEAGT</sequence>
<dbReference type="FunFam" id="3.40.50.300:FF:000106">
    <property type="entry name" value="Adenylate kinase mitochondrial"/>
    <property type="match status" value="1"/>
</dbReference>
<evidence type="ECO:0000256" key="3">
    <source>
        <dbReference type="ARBA" id="ARBA00022777"/>
    </source>
</evidence>
<dbReference type="EMBL" id="CAFBLT010000001">
    <property type="protein sequence ID" value="CAB4869881.1"/>
    <property type="molecule type" value="Genomic_DNA"/>
</dbReference>
<keyword evidence="3" id="KW-0418">Kinase</keyword>
<dbReference type="Pfam" id="PF05191">
    <property type="entry name" value="ADK_lid"/>
    <property type="match status" value="1"/>
</dbReference>
<dbReference type="AlphaFoldDB" id="A0A6J7DHK9"/>
<name>A0A6J7DHK9_9ZZZZ</name>
<dbReference type="InterPro" id="IPR000850">
    <property type="entry name" value="Adenylat/UMP-CMP_kin"/>
</dbReference>
<dbReference type="Pfam" id="PF00406">
    <property type="entry name" value="ADK"/>
    <property type="match status" value="1"/>
</dbReference>
<keyword evidence="2" id="KW-0547">Nucleotide-binding</keyword>
<proteinExistence type="inferred from homology"/>
<dbReference type="EMBL" id="CAFBPM010000024">
    <property type="protein sequence ID" value="CAB5031242.1"/>
    <property type="molecule type" value="Genomic_DNA"/>
</dbReference>
<dbReference type="InterPro" id="IPR036193">
    <property type="entry name" value="ADK_active_lid_dom_sf"/>
</dbReference>
<dbReference type="EMBL" id="CAFABE010000001">
    <property type="protein sequence ID" value="CAB4815815.1"/>
    <property type="molecule type" value="Genomic_DNA"/>
</dbReference>
<dbReference type="InterPro" id="IPR033690">
    <property type="entry name" value="Adenylat_kinase_CS"/>
</dbReference>
<dbReference type="PANTHER" id="PTHR23359">
    <property type="entry name" value="NUCLEOTIDE KINASE"/>
    <property type="match status" value="1"/>
</dbReference>
<dbReference type="Gene3D" id="3.40.50.300">
    <property type="entry name" value="P-loop containing nucleotide triphosphate hydrolases"/>
    <property type="match status" value="1"/>
</dbReference>
<dbReference type="PROSITE" id="PS00113">
    <property type="entry name" value="ADENYLATE_KINASE"/>
    <property type="match status" value="1"/>
</dbReference>
<dbReference type="HAMAP" id="MF_00235">
    <property type="entry name" value="Adenylate_kinase_Adk"/>
    <property type="match status" value="1"/>
</dbReference>
<dbReference type="NCBIfam" id="TIGR01351">
    <property type="entry name" value="adk"/>
    <property type="match status" value="1"/>
</dbReference>
<evidence type="ECO:0000256" key="1">
    <source>
        <dbReference type="ARBA" id="ARBA00022679"/>
    </source>
</evidence>
<dbReference type="GO" id="GO:0004017">
    <property type="term" value="F:AMP kinase activity"/>
    <property type="evidence" value="ECO:0007669"/>
    <property type="project" value="InterPro"/>
</dbReference>
<dbReference type="GO" id="GO:0005524">
    <property type="term" value="F:ATP binding"/>
    <property type="evidence" value="ECO:0007669"/>
    <property type="project" value="InterPro"/>
</dbReference>
<dbReference type="NCBIfam" id="NF001381">
    <property type="entry name" value="PRK00279.1-3"/>
    <property type="match status" value="1"/>
</dbReference>
<evidence type="ECO:0000256" key="2">
    <source>
        <dbReference type="ARBA" id="ARBA00022741"/>
    </source>
</evidence>
<evidence type="ECO:0000259" key="4">
    <source>
        <dbReference type="Pfam" id="PF05191"/>
    </source>
</evidence>
<feature type="domain" description="Adenylate kinase active site lid" evidence="4">
    <location>
        <begin position="130"/>
        <end position="164"/>
    </location>
</feature>
<reference evidence="6" key="1">
    <citation type="submission" date="2020-05" db="EMBL/GenBank/DDBJ databases">
        <authorList>
            <person name="Chiriac C."/>
            <person name="Salcher M."/>
            <person name="Ghai R."/>
            <person name="Kavagutti S V."/>
        </authorList>
    </citation>
    <scope>NUCLEOTIDE SEQUENCE</scope>
</reference>
<accession>A0A6J7DHK9</accession>
<dbReference type="InterPro" id="IPR007862">
    <property type="entry name" value="Adenylate_kinase_lid-dom"/>
</dbReference>
<keyword evidence="1" id="KW-0808">Transferase</keyword>
<dbReference type="SUPFAM" id="SSF52540">
    <property type="entry name" value="P-loop containing nucleoside triphosphate hydrolases"/>
    <property type="match status" value="1"/>
</dbReference>
<organism evidence="6">
    <name type="scientific">freshwater metagenome</name>
    <dbReference type="NCBI Taxonomy" id="449393"/>
    <lineage>
        <taxon>unclassified sequences</taxon>
        <taxon>metagenomes</taxon>
        <taxon>ecological metagenomes</taxon>
    </lineage>
</organism>
<protein>
    <submittedName>
        <fullName evidence="6">Unannotated protein</fullName>
    </submittedName>
</protein>
<dbReference type="InterPro" id="IPR006259">
    <property type="entry name" value="Adenyl_kin_sub"/>
</dbReference>
<dbReference type="PRINTS" id="PR00094">
    <property type="entry name" value="ADENYLTKNASE"/>
</dbReference>
<dbReference type="CDD" id="cd01428">
    <property type="entry name" value="ADK"/>
    <property type="match status" value="1"/>
</dbReference>
<evidence type="ECO:0000313" key="7">
    <source>
        <dbReference type="EMBL" id="CAB5031242.1"/>
    </source>
</evidence>
<gene>
    <name evidence="5" type="ORF">UFOPK3164_00050</name>
    <name evidence="6" type="ORF">UFOPK3427_00722</name>
    <name evidence="7" type="ORF">UFOPK4112_01672</name>
</gene>